<evidence type="ECO:0000256" key="3">
    <source>
        <dbReference type="ARBA" id="ARBA00022729"/>
    </source>
</evidence>
<proteinExistence type="predicted"/>
<evidence type="ECO:0000313" key="7">
    <source>
        <dbReference type="EMBL" id="KAF3832245.1"/>
    </source>
</evidence>
<evidence type="ECO:0000313" key="8">
    <source>
        <dbReference type="Proteomes" id="UP000518266"/>
    </source>
</evidence>
<evidence type="ECO:0000256" key="4">
    <source>
        <dbReference type="ARBA" id="ARBA00023180"/>
    </source>
</evidence>
<feature type="domain" description="WxxW" evidence="6">
    <location>
        <begin position="5"/>
        <end position="92"/>
    </location>
</feature>
<comment type="caution">
    <text evidence="7">The sequence shown here is derived from an EMBL/GenBank/DDBJ whole genome shotgun (WGS) entry which is preliminary data.</text>
</comment>
<evidence type="ECO:0000256" key="5">
    <source>
        <dbReference type="SAM" id="MobiDB-lite"/>
    </source>
</evidence>
<dbReference type="AlphaFoldDB" id="A0A7J5X5L6"/>
<keyword evidence="8" id="KW-1185">Reference proteome</keyword>
<evidence type="ECO:0000256" key="2">
    <source>
        <dbReference type="ARBA" id="ARBA00022525"/>
    </source>
</evidence>
<keyword evidence="4" id="KW-0325">Glycoprotein</keyword>
<sequence length="183" mass="20291">MTCGWSEWINLGKPTSGPNGGDDESIHNIISAGYHICSAPEEVQCRSVLYPGLPMSEMGQTVTCNKDVGFICNNKQQGPTQQCFDYEIRLKCCDCQTPSTRVPITPSTTSTTVTTTKPSTPSTTVTTTTPSTPSTTSNNCNTINSINNSYSLNTFEYNNYYTFYHNRNNNTSANHNWTLPWWT</sequence>
<evidence type="ECO:0000256" key="1">
    <source>
        <dbReference type="ARBA" id="ARBA00004613"/>
    </source>
</evidence>
<dbReference type="EMBL" id="JAAKFY010000027">
    <property type="protein sequence ID" value="KAF3832245.1"/>
    <property type="molecule type" value="Genomic_DNA"/>
</dbReference>
<organism evidence="7 8">
    <name type="scientific">Dissostichus mawsoni</name>
    <name type="common">Antarctic cod</name>
    <dbReference type="NCBI Taxonomy" id="36200"/>
    <lineage>
        <taxon>Eukaryota</taxon>
        <taxon>Metazoa</taxon>
        <taxon>Chordata</taxon>
        <taxon>Craniata</taxon>
        <taxon>Vertebrata</taxon>
        <taxon>Euteleostomi</taxon>
        <taxon>Actinopterygii</taxon>
        <taxon>Neopterygii</taxon>
        <taxon>Teleostei</taxon>
        <taxon>Neoteleostei</taxon>
        <taxon>Acanthomorphata</taxon>
        <taxon>Eupercaria</taxon>
        <taxon>Perciformes</taxon>
        <taxon>Notothenioidei</taxon>
        <taxon>Nototheniidae</taxon>
        <taxon>Dissostichus</taxon>
    </lineage>
</organism>
<protein>
    <recommendedName>
        <fullName evidence="6">WxxW domain-containing protein</fullName>
    </recommendedName>
</protein>
<name>A0A7J5X5L6_DISMA</name>
<dbReference type="Proteomes" id="UP000518266">
    <property type="component" value="Unassembled WGS sequence"/>
</dbReference>
<keyword evidence="2" id="KW-0964">Secreted</keyword>
<accession>A0A7J5X5L6</accession>
<evidence type="ECO:0000259" key="6">
    <source>
        <dbReference type="Pfam" id="PF13330"/>
    </source>
</evidence>
<feature type="region of interest" description="Disordered" evidence="5">
    <location>
        <begin position="106"/>
        <end position="136"/>
    </location>
</feature>
<dbReference type="OrthoDB" id="8959861at2759"/>
<reference evidence="7 8" key="1">
    <citation type="submission" date="2020-03" db="EMBL/GenBank/DDBJ databases">
        <title>Dissostichus mawsoni Genome sequencing and assembly.</title>
        <authorList>
            <person name="Park H."/>
        </authorList>
    </citation>
    <scope>NUCLEOTIDE SEQUENCE [LARGE SCALE GENOMIC DNA]</scope>
    <source>
        <strain evidence="7">DM0001</strain>
        <tissue evidence="7">Muscle</tissue>
    </source>
</reference>
<gene>
    <name evidence="7" type="ORF">F7725_025910</name>
</gene>
<dbReference type="GO" id="GO:0005576">
    <property type="term" value="C:extracellular region"/>
    <property type="evidence" value="ECO:0007669"/>
    <property type="project" value="UniProtKB-SubCell"/>
</dbReference>
<dbReference type="Pfam" id="PF13330">
    <property type="entry name" value="Mucin2_WxxW"/>
    <property type="match status" value="1"/>
</dbReference>
<keyword evidence="3" id="KW-0732">Signal</keyword>
<comment type="subcellular location">
    <subcellularLocation>
        <location evidence="1">Secreted</location>
    </subcellularLocation>
</comment>
<dbReference type="InterPro" id="IPR025155">
    <property type="entry name" value="WxxW_domain"/>
</dbReference>